<dbReference type="InterPro" id="IPR036378">
    <property type="entry name" value="FAS1_dom_sf"/>
</dbReference>
<dbReference type="Proteomes" id="UP000716291">
    <property type="component" value="Unassembled WGS sequence"/>
</dbReference>
<gene>
    <name evidence="2" type="ORF">G6F64_010746</name>
</gene>
<evidence type="ECO:0000313" key="3">
    <source>
        <dbReference type="Proteomes" id="UP000716291"/>
    </source>
</evidence>
<keyword evidence="3" id="KW-1185">Reference proteome</keyword>
<evidence type="ECO:0000259" key="1">
    <source>
        <dbReference type="PROSITE" id="PS50213"/>
    </source>
</evidence>
<dbReference type="Pfam" id="PF02469">
    <property type="entry name" value="Fasciclin"/>
    <property type="match status" value="1"/>
</dbReference>
<dbReference type="OrthoDB" id="5551751at2759"/>
<dbReference type="InterPro" id="IPR000782">
    <property type="entry name" value="FAS1_domain"/>
</dbReference>
<proteinExistence type="predicted"/>
<name>A0A9P6X0H1_RHIOR</name>
<dbReference type="SMART" id="SM00554">
    <property type="entry name" value="FAS1"/>
    <property type="match status" value="1"/>
</dbReference>
<dbReference type="InterPro" id="IPR050904">
    <property type="entry name" value="Adhesion/Biosynth-related"/>
</dbReference>
<evidence type="ECO:0000313" key="2">
    <source>
        <dbReference type="EMBL" id="KAG1302653.1"/>
    </source>
</evidence>
<dbReference type="Gene3D" id="2.30.180.10">
    <property type="entry name" value="FAS1 domain"/>
    <property type="match status" value="1"/>
</dbReference>
<dbReference type="PROSITE" id="PS50213">
    <property type="entry name" value="FAS1"/>
    <property type="match status" value="1"/>
</dbReference>
<feature type="domain" description="FAS1" evidence="1">
    <location>
        <begin position="20"/>
        <end position="156"/>
    </location>
</feature>
<accession>A0A9P6X0H1</accession>
<sequence>MAQKLLYEPNAPDYKSNSASQSLFDKLAPDPSLSTFMDVLTQVEDVFNLMNHTNADNSQLYTVFCPVNSAFRNELDIYTRSHLDDFLRNHIVPNIKFDSDSLAQTDSLHTMFPGQSIPVRYDSSSQKIILNEHTVVDTSHPVEAINGIAYKIDHLLRPNMDE</sequence>
<dbReference type="PANTHER" id="PTHR10900:SF77">
    <property type="entry name" value="FI19380P1"/>
    <property type="match status" value="1"/>
</dbReference>
<protein>
    <recommendedName>
        <fullName evidence="1">FAS1 domain-containing protein</fullName>
    </recommendedName>
</protein>
<dbReference type="PANTHER" id="PTHR10900">
    <property type="entry name" value="PERIOSTIN-RELATED"/>
    <property type="match status" value="1"/>
</dbReference>
<dbReference type="EMBL" id="JAANQT010002333">
    <property type="protein sequence ID" value="KAG1302653.1"/>
    <property type="molecule type" value="Genomic_DNA"/>
</dbReference>
<reference evidence="2" key="1">
    <citation type="journal article" date="2020" name="Microb. Genom.">
        <title>Genetic diversity of clinical and environmental Mucorales isolates obtained from an investigation of mucormycosis cases among solid organ transplant recipients.</title>
        <authorList>
            <person name="Nguyen M.H."/>
            <person name="Kaul D."/>
            <person name="Muto C."/>
            <person name="Cheng S.J."/>
            <person name="Richter R.A."/>
            <person name="Bruno V.M."/>
            <person name="Liu G."/>
            <person name="Beyhan S."/>
            <person name="Sundermann A.J."/>
            <person name="Mounaud S."/>
            <person name="Pasculle A.W."/>
            <person name="Nierman W.C."/>
            <person name="Driscoll E."/>
            <person name="Cumbie R."/>
            <person name="Clancy C.J."/>
            <person name="Dupont C.L."/>
        </authorList>
    </citation>
    <scope>NUCLEOTIDE SEQUENCE</scope>
    <source>
        <strain evidence="2">GL11</strain>
    </source>
</reference>
<comment type="caution">
    <text evidence="2">The sequence shown here is derived from an EMBL/GenBank/DDBJ whole genome shotgun (WGS) entry which is preliminary data.</text>
</comment>
<dbReference type="SUPFAM" id="SSF82153">
    <property type="entry name" value="FAS1 domain"/>
    <property type="match status" value="1"/>
</dbReference>
<organism evidence="2 3">
    <name type="scientific">Rhizopus oryzae</name>
    <name type="common">Mucormycosis agent</name>
    <name type="synonym">Rhizopus arrhizus var. delemar</name>
    <dbReference type="NCBI Taxonomy" id="64495"/>
    <lineage>
        <taxon>Eukaryota</taxon>
        <taxon>Fungi</taxon>
        <taxon>Fungi incertae sedis</taxon>
        <taxon>Mucoromycota</taxon>
        <taxon>Mucoromycotina</taxon>
        <taxon>Mucoromycetes</taxon>
        <taxon>Mucorales</taxon>
        <taxon>Mucorineae</taxon>
        <taxon>Rhizopodaceae</taxon>
        <taxon>Rhizopus</taxon>
    </lineage>
</organism>
<dbReference type="AlphaFoldDB" id="A0A9P6X0H1"/>